<dbReference type="RefSeq" id="XP_033674756.1">
    <property type="nucleotide sequence ID" value="XM_033803505.1"/>
</dbReference>
<dbReference type="InterPro" id="IPR038883">
    <property type="entry name" value="AN11006-like"/>
</dbReference>
<dbReference type="AlphaFoldDB" id="A0A6A6D387"/>
<dbReference type="GeneID" id="54556777"/>
<organism evidence="2 3">
    <name type="scientific">Zasmidium cellare ATCC 36951</name>
    <dbReference type="NCBI Taxonomy" id="1080233"/>
    <lineage>
        <taxon>Eukaryota</taxon>
        <taxon>Fungi</taxon>
        <taxon>Dikarya</taxon>
        <taxon>Ascomycota</taxon>
        <taxon>Pezizomycotina</taxon>
        <taxon>Dothideomycetes</taxon>
        <taxon>Dothideomycetidae</taxon>
        <taxon>Mycosphaerellales</taxon>
        <taxon>Mycosphaerellaceae</taxon>
        <taxon>Zasmidium</taxon>
    </lineage>
</organism>
<evidence type="ECO:0000313" key="2">
    <source>
        <dbReference type="EMBL" id="KAF2173867.1"/>
    </source>
</evidence>
<dbReference type="PANTHER" id="PTHR42085:SF1">
    <property type="entry name" value="F-BOX DOMAIN-CONTAINING PROTEIN"/>
    <property type="match status" value="1"/>
</dbReference>
<gene>
    <name evidence="2" type="ORF">M409DRAFT_16137</name>
</gene>
<feature type="compositionally biased region" description="Basic and acidic residues" evidence="1">
    <location>
        <begin position="8"/>
        <end position="20"/>
    </location>
</feature>
<keyword evidence="3" id="KW-1185">Reference proteome</keyword>
<feature type="region of interest" description="Disordered" evidence="1">
    <location>
        <begin position="1"/>
        <end position="24"/>
    </location>
</feature>
<protein>
    <submittedName>
        <fullName evidence="2">Uncharacterized protein</fullName>
    </submittedName>
</protein>
<proteinExistence type="predicted"/>
<dbReference type="EMBL" id="ML993579">
    <property type="protein sequence ID" value="KAF2173867.1"/>
    <property type="molecule type" value="Genomic_DNA"/>
</dbReference>
<accession>A0A6A6D387</accession>
<name>A0A6A6D387_ZASCE</name>
<reference evidence="2" key="1">
    <citation type="journal article" date="2020" name="Stud. Mycol.">
        <title>101 Dothideomycetes genomes: a test case for predicting lifestyles and emergence of pathogens.</title>
        <authorList>
            <person name="Haridas S."/>
            <person name="Albert R."/>
            <person name="Binder M."/>
            <person name="Bloem J."/>
            <person name="Labutti K."/>
            <person name="Salamov A."/>
            <person name="Andreopoulos B."/>
            <person name="Baker S."/>
            <person name="Barry K."/>
            <person name="Bills G."/>
            <person name="Bluhm B."/>
            <person name="Cannon C."/>
            <person name="Castanera R."/>
            <person name="Culley D."/>
            <person name="Daum C."/>
            <person name="Ezra D."/>
            <person name="Gonzalez J."/>
            <person name="Henrissat B."/>
            <person name="Kuo A."/>
            <person name="Liang C."/>
            <person name="Lipzen A."/>
            <person name="Lutzoni F."/>
            <person name="Magnuson J."/>
            <person name="Mondo S."/>
            <person name="Nolan M."/>
            <person name="Ohm R."/>
            <person name="Pangilinan J."/>
            <person name="Park H.-J."/>
            <person name="Ramirez L."/>
            <person name="Alfaro M."/>
            <person name="Sun H."/>
            <person name="Tritt A."/>
            <person name="Yoshinaga Y."/>
            <person name="Zwiers L.-H."/>
            <person name="Turgeon B."/>
            <person name="Goodwin S."/>
            <person name="Spatafora J."/>
            <person name="Crous P."/>
            <person name="Grigoriev I."/>
        </authorList>
    </citation>
    <scope>NUCLEOTIDE SEQUENCE</scope>
    <source>
        <strain evidence="2">ATCC 36951</strain>
    </source>
</reference>
<evidence type="ECO:0000313" key="3">
    <source>
        <dbReference type="Proteomes" id="UP000799537"/>
    </source>
</evidence>
<dbReference type="OrthoDB" id="72726at2759"/>
<dbReference type="PANTHER" id="PTHR42085">
    <property type="entry name" value="F-BOX DOMAIN-CONTAINING PROTEIN"/>
    <property type="match status" value="1"/>
</dbReference>
<dbReference type="Proteomes" id="UP000799537">
    <property type="component" value="Unassembled WGS sequence"/>
</dbReference>
<sequence>MDVDDASADSRDAKRPRVVESESDGSIRVAAVIDNGMQPKNSIVREVVPPHLSREMWSHRPTSHHITNTSESTTSTGTCRLLALPAELRELIWLHTVTEWTPAPEDKHDKHTSPQRRSRILEKRPIRMDRFNRPLPPAITRVSHQLQAETLALYYQENIFECWRPLFWMYDWSVSTLIDWLNSLSLCEIKWLRHIVLLYKHNDELEHDVAAALFEQGYELNECTITSKLELSEYEQCFEQLGLPRHFGKKKRNDRWGAAQPSTS</sequence>
<evidence type="ECO:0000256" key="1">
    <source>
        <dbReference type="SAM" id="MobiDB-lite"/>
    </source>
</evidence>